<organism evidence="1 2">
    <name type="scientific">Xanthomonas melonis</name>
    <dbReference type="NCBI Taxonomy" id="56456"/>
    <lineage>
        <taxon>Bacteria</taxon>
        <taxon>Pseudomonadati</taxon>
        <taxon>Pseudomonadota</taxon>
        <taxon>Gammaproteobacteria</taxon>
        <taxon>Lysobacterales</taxon>
        <taxon>Lysobacteraceae</taxon>
        <taxon>Xanthomonas</taxon>
    </lineage>
</organism>
<proteinExistence type="predicted"/>
<reference evidence="1 2" key="1">
    <citation type="submission" date="2016-08" db="EMBL/GenBank/DDBJ databases">
        <authorList>
            <person name="Seilhamer J.J."/>
        </authorList>
    </citation>
    <scope>NUCLEOTIDE SEQUENCE [LARGE SCALE GENOMIC DNA]</scope>
    <source>
        <strain evidence="1 2">CFBP4644</strain>
    </source>
</reference>
<name>A0A2S7DLM8_9XANT</name>
<sequence length="70" mass="7878">MPGNFNGYVGDDVAIFLCGVRKMRRRPRAWLIGESARRRIAVNPCSSSVQWIGAAIHRIHAVRPLRRGHA</sequence>
<evidence type="ECO:0000313" key="1">
    <source>
        <dbReference type="EMBL" id="PPU74704.1"/>
    </source>
</evidence>
<dbReference type="AlphaFoldDB" id="A0A2S7DLM8"/>
<comment type="caution">
    <text evidence="1">The sequence shown here is derived from an EMBL/GenBank/DDBJ whole genome shotgun (WGS) entry which is preliminary data.</text>
</comment>
<dbReference type="RefSeq" id="WP_104584749.1">
    <property type="nucleotide sequence ID" value="NZ_JAFFQK010000084.1"/>
</dbReference>
<dbReference type="Proteomes" id="UP000239865">
    <property type="component" value="Unassembled WGS sequence"/>
</dbReference>
<accession>A0A2S7DLM8</accession>
<protein>
    <submittedName>
        <fullName evidence="1">Uncharacterized protein</fullName>
    </submittedName>
</protein>
<evidence type="ECO:0000313" key="2">
    <source>
        <dbReference type="Proteomes" id="UP000239865"/>
    </source>
</evidence>
<dbReference type="EMBL" id="MDEH01000001">
    <property type="protein sequence ID" value="PPU74704.1"/>
    <property type="molecule type" value="Genomic_DNA"/>
</dbReference>
<gene>
    <name evidence="1" type="ORF">XmelCFBP4644_01980</name>
</gene>